<dbReference type="InterPro" id="IPR039426">
    <property type="entry name" value="TonB-dep_rcpt-like"/>
</dbReference>
<evidence type="ECO:0000313" key="12">
    <source>
        <dbReference type="EMBL" id="UYU71499.1"/>
    </source>
</evidence>
<evidence type="ECO:0000256" key="4">
    <source>
        <dbReference type="ARBA" id="ARBA00022692"/>
    </source>
</evidence>
<evidence type="ECO:0000313" key="11">
    <source>
        <dbReference type="EMBL" id="BCA51601.1"/>
    </source>
</evidence>
<dbReference type="Proteomes" id="UP001162960">
    <property type="component" value="Chromosome"/>
</dbReference>
<protein>
    <submittedName>
        <fullName evidence="11">SusC/RagA family TonB-linked outer membrane protein</fullName>
    </submittedName>
    <submittedName>
        <fullName evidence="12">TonB-dependent receptor</fullName>
    </submittedName>
</protein>
<feature type="chain" id="PRO_5043212149" evidence="9">
    <location>
        <begin position="22"/>
        <end position="1031"/>
    </location>
</feature>
<dbReference type="EMBL" id="AP022660">
    <property type="protein sequence ID" value="BCA51601.1"/>
    <property type="molecule type" value="Genomic_DNA"/>
</dbReference>
<dbReference type="AlphaFoldDB" id="A0A679HBT3"/>
<keyword evidence="6 8" id="KW-0472">Membrane</keyword>
<comment type="similarity">
    <text evidence="8">Belongs to the TonB-dependent receptor family.</text>
</comment>
<keyword evidence="3 8" id="KW-1134">Transmembrane beta strand</keyword>
<reference evidence="11 14" key="1">
    <citation type="submission" date="2020-02" db="EMBL/GenBank/DDBJ databases">
        <title>Whole-genome sequencing and comparative analysis of the genomes of Bacteroides thetaiotaomicron and Escherichia coli isolated from a healthy resident in Vietnam.</title>
        <authorList>
            <person name="Mohsin M."/>
            <person name="Tanaka K."/>
            <person name="Kawahara R."/>
            <person name="Kondo S."/>
            <person name="Noguchi H."/>
            <person name="Motooka D."/>
            <person name="Nakamura S."/>
            <person name="Khong D.T."/>
            <person name="Nguyen T.N."/>
            <person name="Tran H.T."/>
            <person name="Yamamoto Y."/>
        </authorList>
    </citation>
    <scope>NUCLEOTIDE SEQUENCE [LARGE SCALE GENOMIC DNA]</scope>
    <source>
        <strain evidence="11 14">F9-2</strain>
    </source>
</reference>
<organism evidence="11 14">
    <name type="scientific">Bacteroides thetaiotaomicron</name>
    <dbReference type="NCBI Taxonomy" id="818"/>
    <lineage>
        <taxon>Bacteria</taxon>
        <taxon>Pseudomonadati</taxon>
        <taxon>Bacteroidota</taxon>
        <taxon>Bacteroidia</taxon>
        <taxon>Bacteroidales</taxon>
        <taxon>Bacteroidaceae</taxon>
        <taxon>Bacteroides</taxon>
    </lineage>
</organism>
<evidence type="ECO:0000256" key="6">
    <source>
        <dbReference type="ARBA" id="ARBA00023136"/>
    </source>
</evidence>
<proteinExistence type="inferred from homology"/>
<dbReference type="PANTHER" id="PTHR30069:SF29">
    <property type="entry name" value="HEMOGLOBIN AND HEMOGLOBIN-HAPTOGLOBIN-BINDING PROTEIN 1-RELATED"/>
    <property type="match status" value="1"/>
</dbReference>
<dbReference type="GO" id="GO:0015344">
    <property type="term" value="F:siderophore uptake transmembrane transporter activity"/>
    <property type="evidence" value="ECO:0007669"/>
    <property type="project" value="TreeGrafter"/>
</dbReference>
<evidence type="ECO:0000256" key="5">
    <source>
        <dbReference type="ARBA" id="ARBA00022729"/>
    </source>
</evidence>
<feature type="signal peptide" evidence="9">
    <location>
        <begin position="1"/>
        <end position="21"/>
    </location>
</feature>
<dbReference type="Gene3D" id="2.60.40.1120">
    <property type="entry name" value="Carboxypeptidase-like, regulatory domain"/>
    <property type="match status" value="1"/>
</dbReference>
<evidence type="ECO:0000313" key="13">
    <source>
        <dbReference type="EMBL" id="UYU92412.1"/>
    </source>
</evidence>
<dbReference type="FunFam" id="2.60.40.1120:FF:000003">
    <property type="entry name" value="Outer membrane protein Omp121"/>
    <property type="match status" value="1"/>
</dbReference>
<evidence type="ECO:0000256" key="7">
    <source>
        <dbReference type="ARBA" id="ARBA00023237"/>
    </source>
</evidence>
<dbReference type="PANTHER" id="PTHR30069">
    <property type="entry name" value="TONB-DEPENDENT OUTER MEMBRANE RECEPTOR"/>
    <property type="match status" value="1"/>
</dbReference>
<evidence type="ECO:0000256" key="9">
    <source>
        <dbReference type="SAM" id="SignalP"/>
    </source>
</evidence>
<keyword evidence="7 8" id="KW-0998">Cell outer membrane</keyword>
<evidence type="ECO:0000313" key="14">
    <source>
        <dbReference type="Proteomes" id="UP000500882"/>
    </source>
</evidence>
<dbReference type="InterPro" id="IPR037066">
    <property type="entry name" value="Plug_dom_sf"/>
</dbReference>
<dbReference type="RefSeq" id="WP_224200478.1">
    <property type="nucleotide sequence ID" value="NZ_AP022660.1"/>
</dbReference>
<dbReference type="Gene3D" id="2.170.130.10">
    <property type="entry name" value="TonB-dependent receptor, plug domain"/>
    <property type="match status" value="1"/>
</dbReference>
<dbReference type="InterPro" id="IPR036942">
    <property type="entry name" value="Beta-barrel_TonB_sf"/>
</dbReference>
<evidence type="ECO:0000259" key="10">
    <source>
        <dbReference type="Pfam" id="PF07715"/>
    </source>
</evidence>
<dbReference type="Pfam" id="PF07715">
    <property type="entry name" value="Plug"/>
    <property type="match status" value="1"/>
</dbReference>
<dbReference type="Gene3D" id="2.40.170.20">
    <property type="entry name" value="TonB-dependent receptor, beta-barrel domain"/>
    <property type="match status" value="1"/>
</dbReference>
<dbReference type="InterPro" id="IPR012910">
    <property type="entry name" value="Plug_dom"/>
</dbReference>
<dbReference type="Proteomes" id="UP000500882">
    <property type="component" value="Chromosome"/>
</dbReference>
<dbReference type="PROSITE" id="PS52016">
    <property type="entry name" value="TONB_DEPENDENT_REC_3"/>
    <property type="match status" value="1"/>
</dbReference>
<evidence type="ECO:0000256" key="1">
    <source>
        <dbReference type="ARBA" id="ARBA00004571"/>
    </source>
</evidence>
<dbReference type="EMBL" id="CP083685">
    <property type="protein sequence ID" value="UYU92412.1"/>
    <property type="molecule type" value="Genomic_DNA"/>
</dbReference>
<dbReference type="SUPFAM" id="SSF56935">
    <property type="entry name" value="Porins"/>
    <property type="match status" value="1"/>
</dbReference>
<evidence type="ECO:0000256" key="3">
    <source>
        <dbReference type="ARBA" id="ARBA00022452"/>
    </source>
</evidence>
<dbReference type="Pfam" id="PF13715">
    <property type="entry name" value="CarbopepD_reg_2"/>
    <property type="match status" value="1"/>
</dbReference>
<dbReference type="NCBIfam" id="TIGR04057">
    <property type="entry name" value="SusC_RagA_signa"/>
    <property type="match status" value="1"/>
</dbReference>
<comment type="subcellular location">
    <subcellularLocation>
        <location evidence="1 8">Cell outer membrane</location>
        <topology evidence="1 8">Multi-pass membrane protein</topology>
    </subcellularLocation>
</comment>
<feature type="domain" description="TonB-dependent receptor plug" evidence="10">
    <location>
        <begin position="115"/>
        <end position="234"/>
    </location>
</feature>
<dbReference type="Proteomes" id="UP001156216">
    <property type="component" value="Chromosome"/>
</dbReference>
<accession>A0A679HBT3</accession>
<sequence>MKRKLMLLLACLFVGISLVTAQTQKVTGVVISEEDGQPVVGASVLVKGTTQGTITDIDGNFNLANVPSSAKTLQISYIGMQTQEVAIKPMVKVTLKSDAQNLDEVIVVAYGTAKKSSFTGSAAVIKADKIVSGSKESFDKALSGKMAGVRTASATGDPGSMAEINIRGVGSISASKSPLYVIDGVVTKADDDMNYYGKTQSVLSTLNPEDIESMTVLKDAAAASLYGSRAANGVIIITTKKGKEGKTNVSYSGEVGWNKMAVNAFNMMGSADLIDYTRESLANCLVTYGITDSKQAALNNIDNGGDMFIPLLDSPATVADFIHDPSGKVNTNWKKEIYRTAFTQDHQVSINGGSSKTQFYAGVGYNKSEGIVLGSDFERISGRLNVNHKVNNWLNVALKQMIAATSQDGFRDQGDQAQGMGTSSPIGILFAMDPTAPVKNEDGSYNKNAAWGKVTNPHLMLGGKDSDTALEWIQTKMFRSMTNADVTIKFCDKLSLNSIFGYDYVDNKHFEYWDRNSVNGGSVSGMGSRYTFESRVATSSSTLNYTDTFKDMHNLNLMAGFEVENRDLLQIVTVAKRYSSHYPELANGQPDQAASSTLGAGMMSYFASGNYNYDNKYYLSASFRRDGSSRLSEDNRWASFWSVSGAWRMSKEGFMQDMPLFTDFKIKASYGTNGNLPSDYYGYMDLYTGSGYGSAPAIYWSRMANDKLSWEKSKNFNMGIEWNMYDRVNLSLEYYNKKTTDLLFEVPTSLITGFDSRWENLGALKNDGFELELNSKNISNKNFTWTSNFNLTYQRALVDKLPEGKDIQYGDGEMYLHREGESMYTFYLPEWKGVNPETGLGEFWLDPEDHSKGVVNDYSEAGKGIVGKALPDVIGGFSNTFTYKDFDLSFLITYQFGGDMFDYPGYFSHHDGVRIGSMNLSEDVAGNYWKNPGDKVDNPMPIYANPYRWDRFSSRTIKSTDNIRLREMTVGYTLPVLKKHISNFRIYFRANNLAMLWSKTKNIDPDVAINGYRQADTPALRSCVFGINIKL</sequence>
<reference evidence="12" key="2">
    <citation type="submission" date="2021-06" db="EMBL/GenBank/DDBJ databases">
        <title>Interrogation of the integrated mobile genetic elements in gut-associated Bacteroides with a consensus prediction approach.</title>
        <authorList>
            <person name="Campbell D.E."/>
            <person name="Leigh J.R."/>
            <person name="Kim T."/>
            <person name="England W."/>
            <person name="Whitaker R.J."/>
            <person name="Degnan P.H."/>
        </authorList>
    </citation>
    <scope>NUCLEOTIDE SEQUENCE</scope>
    <source>
        <strain evidence="13">VPI-3443</strain>
        <strain evidence="12">VPI-BTDOT2</strain>
    </source>
</reference>
<evidence type="ECO:0000256" key="8">
    <source>
        <dbReference type="PROSITE-ProRule" id="PRU01360"/>
    </source>
</evidence>
<keyword evidence="2 8" id="KW-0813">Transport</keyword>
<evidence type="ECO:0000256" key="2">
    <source>
        <dbReference type="ARBA" id="ARBA00022448"/>
    </source>
</evidence>
<dbReference type="GO" id="GO:0044718">
    <property type="term" value="P:siderophore transmembrane transport"/>
    <property type="evidence" value="ECO:0007669"/>
    <property type="project" value="TreeGrafter"/>
</dbReference>
<dbReference type="NCBIfam" id="TIGR04056">
    <property type="entry name" value="OMP_RagA_SusC"/>
    <property type="match status" value="1"/>
</dbReference>
<dbReference type="SUPFAM" id="SSF49464">
    <property type="entry name" value="Carboxypeptidase regulatory domain-like"/>
    <property type="match status" value="1"/>
</dbReference>
<gene>
    <name evidence="11" type="ORF">BatF92_35430</name>
    <name evidence="12" type="ORF">KQP59_25100</name>
    <name evidence="13" type="ORF">KQP74_07225</name>
</gene>
<name>A0A679HBT3_BACT4</name>
<dbReference type="InterPro" id="IPR023996">
    <property type="entry name" value="TonB-dep_OMP_SusC/RagA"/>
</dbReference>
<dbReference type="InterPro" id="IPR008969">
    <property type="entry name" value="CarboxyPept-like_regulatory"/>
</dbReference>
<keyword evidence="12" id="KW-0675">Receptor</keyword>
<dbReference type="EMBL" id="CP083681">
    <property type="protein sequence ID" value="UYU71499.1"/>
    <property type="molecule type" value="Genomic_DNA"/>
</dbReference>
<dbReference type="GO" id="GO:0009279">
    <property type="term" value="C:cell outer membrane"/>
    <property type="evidence" value="ECO:0007669"/>
    <property type="project" value="UniProtKB-SubCell"/>
</dbReference>
<keyword evidence="5 9" id="KW-0732">Signal</keyword>
<dbReference type="InterPro" id="IPR023997">
    <property type="entry name" value="TonB-dep_OMP_SusC/RagA_CS"/>
</dbReference>
<keyword evidence="4 8" id="KW-0812">Transmembrane</keyword>